<feature type="compositionally biased region" description="Acidic residues" evidence="2">
    <location>
        <begin position="391"/>
        <end position="408"/>
    </location>
</feature>
<dbReference type="Pfam" id="PF00498">
    <property type="entry name" value="FHA"/>
    <property type="match status" value="1"/>
</dbReference>
<name>A0ABR1IMP3_9AGAR</name>
<feature type="region of interest" description="Disordered" evidence="2">
    <location>
        <begin position="144"/>
        <end position="221"/>
    </location>
</feature>
<keyword evidence="3" id="KW-0472">Membrane</keyword>
<feature type="region of interest" description="Disordered" evidence="2">
    <location>
        <begin position="663"/>
        <end position="728"/>
    </location>
</feature>
<keyword evidence="3" id="KW-1133">Transmembrane helix</keyword>
<keyword evidence="3" id="KW-0812">Transmembrane</keyword>
<dbReference type="SUPFAM" id="SSF49879">
    <property type="entry name" value="SMAD/FHA domain"/>
    <property type="match status" value="1"/>
</dbReference>
<evidence type="ECO:0000256" key="1">
    <source>
        <dbReference type="SAM" id="Coils"/>
    </source>
</evidence>
<dbReference type="CDD" id="cd22679">
    <property type="entry name" value="FHA_SLMAP"/>
    <property type="match status" value="1"/>
</dbReference>
<accession>A0ABR1IMP3</accession>
<dbReference type="EMBL" id="JBANRG010000092">
    <property type="protein sequence ID" value="KAK7436635.1"/>
    <property type="molecule type" value="Genomic_DNA"/>
</dbReference>
<feature type="compositionally biased region" description="Basic residues" evidence="2">
    <location>
        <begin position="700"/>
        <end position="717"/>
    </location>
</feature>
<dbReference type="PANTHER" id="PTHR15715">
    <property type="entry name" value="CENTROSOMAL PROTEIN OF 170 KDA"/>
    <property type="match status" value="1"/>
</dbReference>
<evidence type="ECO:0000313" key="5">
    <source>
        <dbReference type="EMBL" id="KAK7436635.1"/>
    </source>
</evidence>
<reference evidence="5 6" key="1">
    <citation type="submission" date="2024-01" db="EMBL/GenBank/DDBJ databases">
        <title>A draft genome for the cacao thread blight pathogen Marasmiellus scandens.</title>
        <authorList>
            <person name="Baruah I.K."/>
            <person name="Leung J."/>
            <person name="Bukari Y."/>
            <person name="Amoako-Attah I."/>
            <person name="Meinhardt L.W."/>
            <person name="Bailey B.A."/>
            <person name="Cohen S.P."/>
        </authorList>
    </citation>
    <scope>NUCLEOTIDE SEQUENCE [LARGE SCALE GENOMIC DNA]</scope>
    <source>
        <strain evidence="5 6">GH-19</strain>
    </source>
</reference>
<feature type="compositionally biased region" description="Basic and acidic residues" evidence="2">
    <location>
        <begin position="425"/>
        <end position="439"/>
    </location>
</feature>
<sequence length="840" mass="94291">MGPAFPAAFPALYLYPLNDSFVPKHISLLHNQRVKIGRQTNAKTTPGERNGYFDSKVLSRQHAEVWEEGGKIFIRDVKSSNGTFINGERLSPEGLESEPFELKSDDIVEFGIDIVGEDNKTIVHHKVAARVVCIFSEQDAQMAARAEQHQMQQLQHYNPSPGPSMTQPGPSSSTAGPPSATSSFNFSGQQPPRRPQMSQQGISGMGGMGGSMRPPGKSGLTFDHILSRLQGELQKSRETGAELQSVSGAMNEIHDTLGGGNLPTNAPPPPHTLPPVRPQPPPQQQQQQQPEAPPSEPEAPSSPLLTELQNQLKETQSSLSLHIDKIRTLESALQEQEAMRHEVRVLREMMELVQRRELHQKQEFDSYQEQEDDFDDDNQSVSTVMAHELERVDEEDEEQVLAAEEEDEPREKVDEIDGLEEVPEEDRRQRQEELGRPRTPEPTGLGMSDTSRNRSKTLTARNPPSTGVSKAIIDDLTSRLAALTAQLESALELSNNFQVLQAQHSSAQNMIKSLEEKVERLEGMVSRARDVPEPVDGPPSVSQTLLTFQKSLQGQWSSVQEEWASERERMAKAREEYEARAREAREQYEQRLKEEKEERERERAERKEELGRVLGEIEKRAQESQKRDDEREKRELEREKKDERREKEWRDWEKKVEERLEKTRYLNGSVANGDARHSNPGGLVTPPSPRSLSSDSADARHRRRRSGSGRGRRRRSVSRGAETDDTEATLANDEPFVVGSISGAKERIVKRFALTGLRERHKEEEEEVLLLGKRTVSGTTDVSASGSDVTSPKLDPGTNDKALGPMRQDYDNRINVQTAFGVLVLSVAAAAVVWRVKPQT</sequence>
<dbReference type="InterPro" id="IPR008984">
    <property type="entry name" value="SMAD_FHA_dom_sf"/>
</dbReference>
<protein>
    <recommendedName>
        <fullName evidence="4">FHA domain-containing protein</fullName>
    </recommendedName>
</protein>
<proteinExistence type="predicted"/>
<feature type="region of interest" description="Disordered" evidence="2">
    <location>
        <begin position="252"/>
        <end position="303"/>
    </location>
</feature>
<evidence type="ECO:0000259" key="4">
    <source>
        <dbReference type="PROSITE" id="PS50006"/>
    </source>
</evidence>
<dbReference type="Gene3D" id="2.60.200.20">
    <property type="match status" value="1"/>
</dbReference>
<dbReference type="InterPro" id="IPR051176">
    <property type="entry name" value="Cent_Immune-Sig_Mod"/>
</dbReference>
<feature type="coiled-coil region" evidence="1">
    <location>
        <begin position="473"/>
        <end position="531"/>
    </location>
</feature>
<dbReference type="PANTHER" id="PTHR15715:SF37">
    <property type="entry name" value="LD47843P"/>
    <property type="match status" value="1"/>
</dbReference>
<organism evidence="5 6">
    <name type="scientific">Marasmiellus scandens</name>
    <dbReference type="NCBI Taxonomy" id="2682957"/>
    <lineage>
        <taxon>Eukaryota</taxon>
        <taxon>Fungi</taxon>
        <taxon>Dikarya</taxon>
        <taxon>Basidiomycota</taxon>
        <taxon>Agaricomycotina</taxon>
        <taxon>Agaricomycetes</taxon>
        <taxon>Agaricomycetidae</taxon>
        <taxon>Agaricales</taxon>
        <taxon>Marasmiineae</taxon>
        <taxon>Omphalotaceae</taxon>
        <taxon>Marasmiellus</taxon>
    </lineage>
</organism>
<feature type="compositionally biased region" description="Polar residues" evidence="2">
    <location>
        <begin position="149"/>
        <end position="167"/>
    </location>
</feature>
<keyword evidence="1" id="KW-0175">Coiled coil</keyword>
<evidence type="ECO:0000256" key="3">
    <source>
        <dbReference type="SAM" id="Phobius"/>
    </source>
</evidence>
<dbReference type="SUPFAM" id="SSF46966">
    <property type="entry name" value="Spectrin repeat"/>
    <property type="match status" value="1"/>
</dbReference>
<evidence type="ECO:0000256" key="2">
    <source>
        <dbReference type="SAM" id="MobiDB-lite"/>
    </source>
</evidence>
<feature type="domain" description="FHA" evidence="4">
    <location>
        <begin position="34"/>
        <end position="90"/>
    </location>
</feature>
<feature type="coiled-coil region" evidence="1">
    <location>
        <begin position="305"/>
        <end position="349"/>
    </location>
</feature>
<feature type="transmembrane region" description="Helical" evidence="3">
    <location>
        <begin position="814"/>
        <end position="834"/>
    </location>
</feature>
<feature type="compositionally biased region" description="Polar residues" evidence="2">
    <location>
        <begin position="456"/>
        <end position="466"/>
    </location>
</feature>
<feature type="compositionally biased region" description="Polar residues" evidence="2">
    <location>
        <begin position="779"/>
        <end position="790"/>
    </location>
</feature>
<evidence type="ECO:0000313" key="6">
    <source>
        <dbReference type="Proteomes" id="UP001498398"/>
    </source>
</evidence>
<feature type="compositionally biased region" description="Pro residues" evidence="2">
    <location>
        <begin position="265"/>
        <end position="283"/>
    </location>
</feature>
<gene>
    <name evidence="5" type="ORF">VKT23_019042</name>
</gene>
<feature type="region of interest" description="Disordered" evidence="2">
    <location>
        <begin position="388"/>
        <end position="466"/>
    </location>
</feature>
<comment type="caution">
    <text evidence="5">The sequence shown here is derived from an EMBL/GenBank/DDBJ whole genome shotgun (WGS) entry which is preliminary data.</text>
</comment>
<dbReference type="PROSITE" id="PS50006">
    <property type="entry name" value="FHA_DOMAIN"/>
    <property type="match status" value="1"/>
</dbReference>
<feature type="region of interest" description="Disordered" evidence="2">
    <location>
        <begin position="578"/>
        <end position="650"/>
    </location>
</feature>
<feature type="region of interest" description="Disordered" evidence="2">
    <location>
        <begin position="779"/>
        <end position="800"/>
    </location>
</feature>
<feature type="compositionally biased region" description="Low complexity" evidence="2">
    <location>
        <begin position="168"/>
        <end position="202"/>
    </location>
</feature>
<dbReference type="SMART" id="SM00240">
    <property type="entry name" value="FHA"/>
    <property type="match status" value="1"/>
</dbReference>
<dbReference type="InterPro" id="IPR000253">
    <property type="entry name" value="FHA_dom"/>
</dbReference>
<dbReference type="Proteomes" id="UP001498398">
    <property type="component" value="Unassembled WGS sequence"/>
</dbReference>
<keyword evidence="6" id="KW-1185">Reference proteome</keyword>